<gene>
    <name evidence="2" type="ORF">SAMN04489842_0495</name>
</gene>
<dbReference type="GO" id="GO:0008967">
    <property type="term" value="F:phosphoglycolate phosphatase activity"/>
    <property type="evidence" value="ECO:0007669"/>
    <property type="project" value="TreeGrafter"/>
</dbReference>
<dbReference type="InterPro" id="IPR006439">
    <property type="entry name" value="HAD-SF_hydro_IA"/>
</dbReference>
<dbReference type="STRING" id="1095778.SAMN04489842_0495"/>
<dbReference type="SUPFAM" id="SSF56784">
    <property type="entry name" value="HAD-like"/>
    <property type="match status" value="1"/>
</dbReference>
<dbReference type="InterPro" id="IPR036412">
    <property type="entry name" value="HAD-like_sf"/>
</dbReference>
<evidence type="ECO:0000256" key="1">
    <source>
        <dbReference type="ARBA" id="ARBA00007958"/>
    </source>
</evidence>
<evidence type="ECO:0000313" key="3">
    <source>
        <dbReference type="Proteomes" id="UP000198848"/>
    </source>
</evidence>
<dbReference type="Gene3D" id="3.40.50.1000">
    <property type="entry name" value="HAD superfamily/HAD-like"/>
    <property type="match status" value="1"/>
</dbReference>
<dbReference type="Proteomes" id="UP000198848">
    <property type="component" value="Unassembled WGS sequence"/>
</dbReference>
<dbReference type="Pfam" id="PF00702">
    <property type="entry name" value="Hydrolase"/>
    <property type="match status" value="1"/>
</dbReference>
<dbReference type="InterPro" id="IPR050155">
    <property type="entry name" value="HAD-like_hydrolase_sf"/>
</dbReference>
<accession>A0A1H0ZZ00</accession>
<comment type="similarity">
    <text evidence="1">Belongs to the HAD-like hydrolase superfamily.</text>
</comment>
<dbReference type="PANTHER" id="PTHR43434:SF1">
    <property type="entry name" value="PHOSPHOGLYCOLATE PHOSPHATASE"/>
    <property type="match status" value="1"/>
</dbReference>
<dbReference type="GO" id="GO:0006281">
    <property type="term" value="P:DNA repair"/>
    <property type="evidence" value="ECO:0007669"/>
    <property type="project" value="TreeGrafter"/>
</dbReference>
<sequence>MIVLFDMDGIVLEGPRTDPSVYANAADAALAELGADPTETQRTELRHGGPETVVDRCEELEIDPDRFWELKETYASRGTHDRIRSGERGLYDDVDVIGDLSRRTTTGLVSNNRHETVEFVADHLGFEFDVARGRDPTLEGYRRRKPDTYYLDETLSKLDASEGLYVGDKPKDVVAGTAAGLETAFVRRPHNRDLDRPADATYELESLTELLEIVA</sequence>
<proteinExistence type="inferred from homology"/>
<reference evidence="3" key="1">
    <citation type="submission" date="2016-10" db="EMBL/GenBank/DDBJ databases">
        <authorList>
            <person name="Varghese N."/>
            <person name="Submissions S."/>
        </authorList>
    </citation>
    <scope>NUCLEOTIDE SEQUENCE [LARGE SCALE GENOMIC DNA]</scope>
    <source>
        <strain evidence="3">DSM 24767</strain>
    </source>
</reference>
<protein>
    <submittedName>
        <fullName evidence="2">Haloacid dehalogenase superfamily, subfamily IA, variant 1 with third motif having Dx(3-4)D or Dx(3-4)E</fullName>
    </submittedName>
</protein>
<organism evidence="2 3">
    <name type="scientific">Natronobacterium texcoconense</name>
    <dbReference type="NCBI Taxonomy" id="1095778"/>
    <lineage>
        <taxon>Archaea</taxon>
        <taxon>Methanobacteriati</taxon>
        <taxon>Methanobacteriota</taxon>
        <taxon>Stenosarchaea group</taxon>
        <taxon>Halobacteria</taxon>
        <taxon>Halobacteriales</taxon>
        <taxon>Natrialbaceae</taxon>
        <taxon>Natronobacterium</taxon>
    </lineage>
</organism>
<keyword evidence="3" id="KW-1185">Reference proteome</keyword>
<dbReference type="EMBL" id="FNLC01000001">
    <property type="protein sequence ID" value="SDQ32704.1"/>
    <property type="molecule type" value="Genomic_DNA"/>
</dbReference>
<dbReference type="NCBIfam" id="TIGR01549">
    <property type="entry name" value="HAD-SF-IA-v1"/>
    <property type="match status" value="1"/>
</dbReference>
<evidence type="ECO:0000313" key="2">
    <source>
        <dbReference type="EMBL" id="SDQ32704.1"/>
    </source>
</evidence>
<dbReference type="PANTHER" id="PTHR43434">
    <property type="entry name" value="PHOSPHOGLYCOLATE PHOSPHATASE"/>
    <property type="match status" value="1"/>
</dbReference>
<dbReference type="InterPro" id="IPR023214">
    <property type="entry name" value="HAD_sf"/>
</dbReference>
<name>A0A1H0ZZ00_NATTX</name>
<dbReference type="AlphaFoldDB" id="A0A1H0ZZ00"/>